<dbReference type="Gene3D" id="3.10.560.10">
    <property type="entry name" value="Outer membrane lipoprotein wza domain like"/>
    <property type="match status" value="1"/>
</dbReference>
<dbReference type="PANTHER" id="PTHR21180">
    <property type="entry name" value="ENDONUCLEASE/EXONUCLEASE/PHOSPHATASE FAMILY DOMAIN-CONTAINING PROTEIN 1"/>
    <property type="match status" value="1"/>
</dbReference>
<dbReference type="InterPro" id="IPR003583">
    <property type="entry name" value="Hlx-hairpin-Hlx_DNA-bd_motif"/>
</dbReference>
<feature type="region of interest" description="Disordered" evidence="1">
    <location>
        <begin position="54"/>
        <end position="91"/>
    </location>
</feature>
<keyword evidence="2" id="KW-1133">Transmembrane helix</keyword>
<dbReference type="GO" id="GO:0015627">
    <property type="term" value="C:type II protein secretion system complex"/>
    <property type="evidence" value="ECO:0007669"/>
    <property type="project" value="TreeGrafter"/>
</dbReference>
<dbReference type="GO" id="GO:0003677">
    <property type="term" value="F:DNA binding"/>
    <property type="evidence" value="ECO:0007669"/>
    <property type="project" value="InterPro"/>
</dbReference>
<feature type="region of interest" description="Disordered" evidence="1">
    <location>
        <begin position="154"/>
        <end position="187"/>
    </location>
</feature>
<dbReference type="SMART" id="SM00278">
    <property type="entry name" value="HhH1"/>
    <property type="match status" value="2"/>
</dbReference>
<feature type="compositionally biased region" description="Polar residues" evidence="1">
    <location>
        <begin position="61"/>
        <end position="76"/>
    </location>
</feature>
<dbReference type="Gene3D" id="1.10.150.310">
    <property type="entry name" value="Tex RuvX-like domain-like"/>
    <property type="match status" value="1"/>
</dbReference>
<feature type="domain" description="Helix-hairpin-helix DNA-binding motif class 1" evidence="3">
    <location>
        <begin position="198"/>
        <end position="217"/>
    </location>
</feature>
<dbReference type="GO" id="GO:0006281">
    <property type="term" value="P:DNA repair"/>
    <property type="evidence" value="ECO:0007669"/>
    <property type="project" value="InterPro"/>
</dbReference>
<comment type="caution">
    <text evidence="4">The sequence shown here is derived from an EMBL/GenBank/DDBJ whole genome shotgun (WGS) entry which is preliminary data.</text>
</comment>
<reference evidence="4" key="1">
    <citation type="submission" date="2020-04" db="EMBL/GenBank/DDBJ databases">
        <title>Deep metagenomics examines the oral microbiome during advanced dental caries in children, revealing novel taxa and co-occurrences with host molecules.</title>
        <authorList>
            <person name="Baker J.L."/>
            <person name="Morton J.T."/>
            <person name="Dinis M."/>
            <person name="Alvarez R."/>
            <person name="Tran N.C."/>
            <person name="Knight R."/>
            <person name="Edlund A."/>
        </authorList>
    </citation>
    <scope>NUCLEOTIDE SEQUENCE</scope>
    <source>
        <strain evidence="4">JCVI_3_bin.11</strain>
    </source>
</reference>
<evidence type="ECO:0000256" key="1">
    <source>
        <dbReference type="SAM" id="MobiDB-lite"/>
    </source>
</evidence>
<evidence type="ECO:0000256" key="2">
    <source>
        <dbReference type="SAM" id="Phobius"/>
    </source>
</evidence>
<feature type="domain" description="Helix-hairpin-helix DNA-binding motif class 1" evidence="3">
    <location>
        <begin position="228"/>
        <end position="247"/>
    </location>
</feature>
<dbReference type="Pfam" id="PF10531">
    <property type="entry name" value="SLBB"/>
    <property type="match status" value="1"/>
</dbReference>
<dbReference type="AlphaFoldDB" id="A0A9D5X344"/>
<dbReference type="NCBIfam" id="TIGR00426">
    <property type="entry name" value="competence protein ComEA helix-hairpin-helix repeat region"/>
    <property type="match status" value="1"/>
</dbReference>
<organism evidence="4 5">
    <name type="scientific">Lancefieldella parvula</name>
    <dbReference type="NCBI Taxonomy" id="1382"/>
    <lineage>
        <taxon>Bacteria</taxon>
        <taxon>Bacillati</taxon>
        <taxon>Actinomycetota</taxon>
        <taxon>Coriobacteriia</taxon>
        <taxon>Coriobacteriales</taxon>
        <taxon>Atopobiaceae</taxon>
        <taxon>Lancefieldella</taxon>
    </lineage>
</organism>
<keyword evidence="2" id="KW-0812">Transmembrane</keyword>
<name>A0A9D5X344_9ACTN</name>
<dbReference type="Pfam" id="PF12836">
    <property type="entry name" value="HHH_3"/>
    <property type="match status" value="1"/>
</dbReference>
<dbReference type="PANTHER" id="PTHR21180:SF32">
    <property type="entry name" value="ENDONUCLEASE_EXONUCLEASE_PHOSPHATASE FAMILY DOMAIN-CONTAINING PROTEIN 1"/>
    <property type="match status" value="1"/>
</dbReference>
<dbReference type="Proteomes" id="UP000787322">
    <property type="component" value="Unassembled WGS sequence"/>
</dbReference>
<dbReference type="GO" id="GO:0015628">
    <property type="term" value="P:protein secretion by the type II secretion system"/>
    <property type="evidence" value="ECO:0007669"/>
    <property type="project" value="TreeGrafter"/>
</dbReference>
<protein>
    <submittedName>
        <fullName evidence="4">Helix-hairpin-helix domain-containing protein</fullName>
    </submittedName>
</protein>
<gene>
    <name evidence="4" type="ORF">HXK24_02625</name>
</gene>
<sequence>MAQISNNRTQIINKLMRRFNLSQQQLIAVAAVVILAIVSAVVLIGIISAETSESFDRSHNQADSTQGVTVAENPQHTQEDNATDQPGTDHKIKEASPQMMVHVDGAVKSPGLYALQMANPRVNDAIQIAGGLTEDANGQGINLAAPVEDGQKIYIPKKGEEPPPEIPQPEQNKSTSNKQTNTKRDKKTVVDINRATVEELTKLQGVGEGLAQRIVADRQKNGPFKTTEDLMRVSGIGQKKFDQLKDNIRV</sequence>
<proteinExistence type="predicted"/>
<evidence type="ECO:0000259" key="3">
    <source>
        <dbReference type="SMART" id="SM00278"/>
    </source>
</evidence>
<dbReference type="SUPFAM" id="SSF47781">
    <property type="entry name" value="RuvA domain 2-like"/>
    <property type="match status" value="1"/>
</dbReference>
<evidence type="ECO:0000313" key="5">
    <source>
        <dbReference type="Proteomes" id="UP000787322"/>
    </source>
</evidence>
<dbReference type="InterPro" id="IPR010994">
    <property type="entry name" value="RuvA_2-like"/>
</dbReference>
<evidence type="ECO:0000313" key="4">
    <source>
        <dbReference type="EMBL" id="MBF4802704.1"/>
    </source>
</evidence>
<dbReference type="InterPro" id="IPR051675">
    <property type="entry name" value="Endo/Exo/Phosphatase_dom_1"/>
</dbReference>
<feature type="transmembrane region" description="Helical" evidence="2">
    <location>
        <begin position="26"/>
        <end position="47"/>
    </location>
</feature>
<dbReference type="InterPro" id="IPR004509">
    <property type="entry name" value="Competence_ComEA_HhH"/>
</dbReference>
<keyword evidence="2" id="KW-0472">Membrane</keyword>
<dbReference type="InterPro" id="IPR019554">
    <property type="entry name" value="Soluble_ligand-bd"/>
</dbReference>
<dbReference type="EMBL" id="JABZGU010000038">
    <property type="protein sequence ID" value="MBF4802704.1"/>
    <property type="molecule type" value="Genomic_DNA"/>
</dbReference>
<accession>A0A9D5X344</accession>